<evidence type="ECO:0000259" key="13">
    <source>
        <dbReference type="PROSITE" id="PS01124"/>
    </source>
</evidence>
<evidence type="ECO:0000259" key="15">
    <source>
        <dbReference type="PROSITE" id="PS50110"/>
    </source>
</evidence>
<organism evidence="16 17">
    <name type="scientific">Kriegella aquimaris</name>
    <dbReference type="NCBI Taxonomy" id="192904"/>
    <lineage>
        <taxon>Bacteria</taxon>
        <taxon>Pseudomonadati</taxon>
        <taxon>Bacteroidota</taxon>
        <taxon>Flavobacteriia</taxon>
        <taxon>Flavobacteriales</taxon>
        <taxon>Flavobacteriaceae</taxon>
        <taxon>Kriegella</taxon>
    </lineage>
</organism>
<dbReference type="Pfam" id="PF07495">
    <property type="entry name" value="Y_Y_Y"/>
    <property type="match status" value="1"/>
</dbReference>
<evidence type="ECO:0000256" key="1">
    <source>
        <dbReference type="ARBA" id="ARBA00000085"/>
    </source>
</evidence>
<accession>A0A1G9XTK2</accession>
<keyword evidence="10" id="KW-0238">DNA-binding</keyword>
<reference evidence="16 17" key="1">
    <citation type="submission" date="2016-10" db="EMBL/GenBank/DDBJ databases">
        <authorList>
            <person name="de Groot N.N."/>
        </authorList>
    </citation>
    <scope>NUCLEOTIDE SEQUENCE [LARGE SCALE GENOMIC DNA]</scope>
    <source>
        <strain evidence="16 17">DSM 19886</strain>
    </source>
</reference>
<dbReference type="SMART" id="SM00448">
    <property type="entry name" value="REC"/>
    <property type="match status" value="1"/>
</dbReference>
<evidence type="ECO:0000256" key="7">
    <source>
        <dbReference type="ARBA" id="ARBA00022840"/>
    </source>
</evidence>
<dbReference type="SUPFAM" id="SSF52172">
    <property type="entry name" value="CheY-like"/>
    <property type="match status" value="1"/>
</dbReference>
<dbReference type="InterPro" id="IPR005467">
    <property type="entry name" value="His_kinase_dom"/>
</dbReference>
<dbReference type="SUPFAM" id="SSF63829">
    <property type="entry name" value="Calcium-dependent phosphotriesterase"/>
    <property type="match status" value="2"/>
</dbReference>
<dbReference type="SMART" id="SM00342">
    <property type="entry name" value="HTH_ARAC"/>
    <property type="match status" value="1"/>
</dbReference>
<dbReference type="Gene3D" id="3.30.565.10">
    <property type="entry name" value="Histidine kinase-like ATPase, C-terminal domain"/>
    <property type="match status" value="1"/>
</dbReference>
<dbReference type="PROSITE" id="PS50110">
    <property type="entry name" value="RESPONSE_REGULATORY"/>
    <property type="match status" value="1"/>
</dbReference>
<dbReference type="Gene3D" id="2.130.10.10">
    <property type="entry name" value="YVTN repeat-like/Quinoprotein amine dehydrogenase"/>
    <property type="match status" value="3"/>
</dbReference>
<keyword evidence="11" id="KW-0804">Transcription</keyword>
<evidence type="ECO:0000256" key="2">
    <source>
        <dbReference type="ARBA" id="ARBA00012438"/>
    </source>
</evidence>
<keyword evidence="9" id="KW-0805">Transcription regulation</keyword>
<evidence type="ECO:0000313" key="16">
    <source>
        <dbReference type="EMBL" id="SDN00152.1"/>
    </source>
</evidence>
<dbReference type="GO" id="GO:0005524">
    <property type="term" value="F:ATP binding"/>
    <property type="evidence" value="ECO:0007669"/>
    <property type="project" value="UniProtKB-KW"/>
</dbReference>
<dbReference type="InterPro" id="IPR036097">
    <property type="entry name" value="HisK_dim/P_sf"/>
</dbReference>
<evidence type="ECO:0000259" key="14">
    <source>
        <dbReference type="PROSITE" id="PS50109"/>
    </source>
</evidence>
<dbReference type="InterPro" id="IPR013658">
    <property type="entry name" value="SGL"/>
</dbReference>
<dbReference type="InterPro" id="IPR004358">
    <property type="entry name" value="Sig_transdc_His_kin-like_C"/>
</dbReference>
<evidence type="ECO:0000256" key="6">
    <source>
        <dbReference type="ARBA" id="ARBA00022777"/>
    </source>
</evidence>
<dbReference type="SMART" id="SM00388">
    <property type="entry name" value="HisKA"/>
    <property type="match status" value="1"/>
</dbReference>
<dbReference type="EC" id="2.7.13.3" evidence="2"/>
<dbReference type="InterPro" id="IPR003661">
    <property type="entry name" value="HisK_dim/P_dom"/>
</dbReference>
<dbReference type="InterPro" id="IPR011123">
    <property type="entry name" value="Y_Y_Y"/>
</dbReference>
<gene>
    <name evidence="16" type="ORF">SAMN04488514_11915</name>
</gene>
<dbReference type="FunFam" id="2.60.40.10:FF:000791">
    <property type="entry name" value="Two-component system sensor histidine kinase/response regulator"/>
    <property type="match status" value="1"/>
</dbReference>
<dbReference type="PANTHER" id="PTHR43547">
    <property type="entry name" value="TWO-COMPONENT HISTIDINE KINASE"/>
    <property type="match status" value="1"/>
</dbReference>
<evidence type="ECO:0000256" key="5">
    <source>
        <dbReference type="ARBA" id="ARBA00022741"/>
    </source>
</evidence>
<dbReference type="Gene3D" id="1.10.10.60">
    <property type="entry name" value="Homeodomain-like"/>
    <property type="match status" value="1"/>
</dbReference>
<dbReference type="Proteomes" id="UP000199440">
    <property type="component" value="Unassembled WGS sequence"/>
</dbReference>
<keyword evidence="6" id="KW-0418">Kinase</keyword>
<evidence type="ECO:0000256" key="10">
    <source>
        <dbReference type="ARBA" id="ARBA00023125"/>
    </source>
</evidence>
<evidence type="ECO:0000256" key="11">
    <source>
        <dbReference type="ARBA" id="ARBA00023163"/>
    </source>
</evidence>
<dbReference type="InterPro" id="IPR036890">
    <property type="entry name" value="HATPase_C_sf"/>
</dbReference>
<dbReference type="InterPro" id="IPR015943">
    <property type="entry name" value="WD40/YVTN_repeat-like_dom_sf"/>
</dbReference>
<dbReference type="Pfam" id="PF00512">
    <property type="entry name" value="HisKA"/>
    <property type="match status" value="1"/>
</dbReference>
<dbReference type="Pfam" id="PF12833">
    <property type="entry name" value="HTH_18"/>
    <property type="match status" value="1"/>
</dbReference>
<dbReference type="PROSITE" id="PS00041">
    <property type="entry name" value="HTH_ARAC_FAMILY_1"/>
    <property type="match status" value="1"/>
</dbReference>
<dbReference type="SMART" id="SM00387">
    <property type="entry name" value="HATPase_c"/>
    <property type="match status" value="1"/>
</dbReference>
<evidence type="ECO:0000256" key="9">
    <source>
        <dbReference type="ARBA" id="ARBA00023015"/>
    </source>
</evidence>
<dbReference type="GO" id="GO:0043565">
    <property type="term" value="F:sequence-specific DNA binding"/>
    <property type="evidence" value="ECO:0007669"/>
    <property type="project" value="InterPro"/>
</dbReference>
<protein>
    <recommendedName>
        <fullName evidence="2">histidine kinase</fullName>
        <ecNumber evidence="2">2.7.13.3</ecNumber>
    </recommendedName>
</protein>
<dbReference type="FunFam" id="3.30.565.10:FF:000037">
    <property type="entry name" value="Hybrid sensor histidine kinase/response regulator"/>
    <property type="match status" value="1"/>
</dbReference>
<dbReference type="OrthoDB" id="1522078at2"/>
<name>A0A1G9XTK2_9FLAO</name>
<dbReference type="PRINTS" id="PR00344">
    <property type="entry name" value="BCTRLSENSOR"/>
</dbReference>
<keyword evidence="3 12" id="KW-0597">Phosphoprotein</keyword>
<keyword evidence="7" id="KW-0067">ATP-binding</keyword>
<evidence type="ECO:0000256" key="12">
    <source>
        <dbReference type="PROSITE-ProRule" id="PRU00169"/>
    </source>
</evidence>
<keyword evidence="4" id="KW-0808">Transferase</keyword>
<dbReference type="InterPro" id="IPR003594">
    <property type="entry name" value="HATPase_dom"/>
</dbReference>
<dbReference type="SUPFAM" id="SSF55874">
    <property type="entry name" value="ATPase domain of HSP90 chaperone/DNA topoisomerase II/histidine kinase"/>
    <property type="match status" value="1"/>
</dbReference>
<dbReference type="Pfam" id="PF08450">
    <property type="entry name" value="SGL"/>
    <property type="match status" value="1"/>
</dbReference>
<evidence type="ECO:0000256" key="4">
    <source>
        <dbReference type="ARBA" id="ARBA00022679"/>
    </source>
</evidence>
<keyword evidence="8" id="KW-0902">Two-component regulatory system</keyword>
<proteinExistence type="predicted"/>
<dbReference type="InterPro" id="IPR018062">
    <property type="entry name" value="HTH_AraC-typ_CS"/>
</dbReference>
<comment type="catalytic activity">
    <reaction evidence="1">
        <text>ATP + protein L-histidine = ADP + protein N-phospho-L-histidine.</text>
        <dbReference type="EC" id="2.7.13.3"/>
    </reaction>
</comment>
<dbReference type="PANTHER" id="PTHR43547:SF2">
    <property type="entry name" value="HYBRID SIGNAL TRANSDUCTION HISTIDINE KINASE C"/>
    <property type="match status" value="1"/>
</dbReference>
<dbReference type="InterPro" id="IPR013783">
    <property type="entry name" value="Ig-like_fold"/>
</dbReference>
<dbReference type="EMBL" id="FNGV01000019">
    <property type="protein sequence ID" value="SDN00152.1"/>
    <property type="molecule type" value="Genomic_DNA"/>
</dbReference>
<keyword evidence="5" id="KW-0547">Nucleotide-binding</keyword>
<evidence type="ECO:0000313" key="17">
    <source>
        <dbReference type="Proteomes" id="UP000199440"/>
    </source>
</evidence>
<dbReference type="PROSITE" id="PS50109">
    <property type="entry name" value="HIS_KIN"/>
    <property type="match status" value="1"/>
</dbReference>
<dbReference type="GO" id="GO:0003700">
    <property type="term" value="F:DNA-binding transcription factor activity"/>
    <property type="evidence" value="ECO:0007669"/>
    <property type="project" value="InterPro"/>
</dbReference>
<dbReference type="Gene3D" id="3.40.50.2300">
    <property type="match status" value="1"/>
</dbReference>
<dbReference type="Gene3D" id="1.10.287.130">
    <property type="match status" value="1"/>
</dbReference>
<sequence>MKLSLRRVWFIIFSLLLTKGLWCQSGNLQLKHLSVIDGLSNNSVIAIAQDTLGQMWFGTRNGLNKYDGTHFEVYKNDPNDSTSIGNSDILSITEDRDGYIWVGTYNGLNKYDPLKNTFKRYNQTEEDNSLINPVVICSRVMASGEIWFGTANGISVYDKKQDAFTNIPYTKNNPTGLPYNNVQRIFVDSMGNIWVATAAGLAKLKSRDDNVFVFKQFEWKENQDNLFIQDIIETAPNTLGLATKYNGYVLFDTSEEKFIIPHFKGIPPTADVRVLQHSDKGSIWLGTTQGIKIIGPQNEITVLESHRNNLTGLSQNFIKSIFKDRNGTVWAGTYNAGINMWNASNENFVHFTNNELDNNVVTAIISDKNSNIYFGTEGGDLTVLTPQQDILDVINVSDPSQFRPNSIQTLLLDDENRLWIGVLNYGVYVYDIRAKRILDHVISDELNEYLKNTGVYVIKKDKKGMYWIGTFGKGLVKYDLQKKEFKVFGRTLGQEPRLSSNIIKTLVLDNDGNVWAGGLGGLNFIHFKNDDTYEVTKYFVDAFSGDDIKTLFEDSTQQIWVGTKSKGLQKFNGTGFDRVLLDEHNSISTIYTILEGGQRHLWMSSDKGIIDYDISNNTYVIYDQQDKLNTNEFSPNAGLLLEGSRFYFGGAEGVISFDPTKIVKNEHAPKVVLSDLKIKNQSVPIHRDQETLTKSIAYTQSITLSHDNANFSINYALPNFINPHNNHYAYRLIGLDDFWIYTDKTEASYTLQKPGDYLFEVKGANNDGVWNNTPTTLKIVVKPAPWKSVWAYLAYSLLTLSAMFTLYTIIKSKARLKQDLRWEQMENERKEEAHQAKLEFFTNISHDLRTPLTLILGPLQQLLAEYKGSSLMYKKLLTIESSANHLLQLINRLMYFRKLENRQSKLQVAEGNIVKFLQEIYLSFTEFAKLKGYTYTFKNAQDHIAVFYDRPKLEQVFYNLISNAFKYTPNGGNIAIEIREEENTVHVSVEDSGIGIKDKHIDKVFDRFFEIPPVVDIKEGQNPGTGIGLSIAKNIVKLHSGTITVSSKEHQGSKFEVTLPLGKKHLAKTEIIDGFRFSDDLVQYTSQLKDNEAVFYDSIDDLTKDKNVPVVLIVEDNKQLRSFIKNLLKKEYSILEAENGKQGLKRALKHIPDLIVSDVMMPEMAGTELCGQIKQNLRTSHIPVILLTARTSLIYKFKGLESGADDYISKPFNIKEFKLRVKNLLDSARRLKDKFSNETDLAPSELTVSSLDEKLLKKAINVVEDNISNEQFDITAFCKELGVSRTILFAKIKAWTNFTPNGFINEMRLKRAAQYLEQGDINISEVSYNVGFKDPKYFSRCFQKKHGMTPSKYLKKFSDTMA</sequence>
<dbReference type="GO" id="GO:0000155">
    <property type="term" value="F:phosphorelay sensor kinase activity"/>
    <property type="evidence" value="ECO:0007669"/>
    <property type="project" value="InterPro"/>
</dbReference>
<dbReference type="Pfam" id="PF02518">
    <property type="entry name" value="HATPase_c"/>
    <property type="match status" value="1"/>
</dbReference>
<evidence type="ECO:0000256" key="3">
    <source>
        <dbReference type="ARBA" id="ARBA00022553"/>
    </source>
</evidence>
<dbReference type="CDD" id="cd00082">
    <property type="entry name" value="HisKA"/>
    <property type="match status" value="1"/>
</dbReference>
<dbReference type="InterPro" id="IPR011006">
    <property type="entry name" value="CheY-like_superfamily"/>
</dbReference>
<dbReference type="InterPro" id="IPR018060">
    <property type="entry name" value="HTH_AraC"/>
</dbReference>
<feature type="domain" description="HTH araC/xylS-type" evidence="13">
    <location>
        <begin position="1257"/>
        <end position="1356"/>
    </location>
</feature>
<dbReference type="SUPFAM" id="SSF46689">
    <property type="entry name" value="Homeodomain-like"/>
    <property type="match status" value="1"/>
</dbReference>
<keyword evidence="17" id="KW-1185">Reference proteome</keyword>
<feature type="domain" description="Histidine kinase" evidence="14">
    <location>
        <begin position="843"/>
        <end position="1063"/>
    </location>
</feature>
<dbReference type="Pfam" id="PF07494">
    <property type="entry name" value="Reg_prop"/>
    <property type="match status" value="3"/>
</dbReference>
<dbReference type="CDD" id="cd17574">
    <property type="entry name" value="REC_OmpR"/>
    <property type="match status" value="1"/>
</dbReference>
<dbReference type="STRING" id="192904.SAMN04488514_11915"/>
<feature type="domain" description="Response regulatory" evidence="15">
    <location>
        <begin position="1110"/>
        <end position="1225"/>
    </location>
</feature>
<feature type="modified residue" description="4-aspartylphosphate" evidence="12">
    <location>
        <position position="1158"/>
    </location>
</feature>
<dbReference type="PROSITE" id="PS01124">
    <property type="entry name" value="HTH_ARAC_FAMILY_2"/>
    <property type="match status" value="1"/>
</dbReference>
<dbReference type="InterPro" id="IPR009057">
    <property type="entry name" value="Homeodomain-like_sf"/>
</dbReference>
<dbReference type="InterPro" id="IPR011110">
    <property type="entry name" value="Reg_prop"/>
</dbReference>
<dbReference type="Gene3D" id="2.60.40.10">
    <property type="entry name" value="Immunoglobulins"/>
    <property type="match status" value="1"/>
</dbReference>
<evidence type="ECO:0000256" key="8">
    <source>
        <dbReference type="ARBA" id="ARBA00023012"/>
    </source>
</evidence>
<dbReference type="Pfam" id="PF00072">
    <property type="entry name" value="Response_reg"/>
    <property type="match status" value="1"/>
</dbReference>
<dbReference type="InterPro" id="IPR001789">
    <property type="entry name" value="Sig_transdc_resp-reg_receiver"/>
</dbReference>
<dbReference type="SUPFAM" id="SSF47384">
    <property type="entry name" value="Homodimeric domain of signal transducing histidine kinase"/>
    <property type="match status" value="1"/>
</dbReference>